<dbReference type="GO" id="GO:0016616">
    <property type="term" value="F:oxidoreductase activity, acting on the CH-OH group of donors, NAD or NADP as acceptor"/>
    <property type="evidence" value="ECO:0007669"/>
    <property type="project" value="UniProtKB-ARBA"/>
</dbReference>
<dbReference type="FunFam" id="3.40.50.720:FF:000047">
    <property type="entry name" value="NADP-dependent L-serine/L-allo-threonine dehydrogenase"/>
    <property type="match status" value="1"/>
</dbReference>
<accession>C7LZY1</accession>
<dbReference type="AlphaFoldDB" id="C7LZY1"/>
<name>C7LZY1_ACIFD</name>
<proteinExistence type="inferred from homology"/>
<dbReference type="HOGENOM" id="CLU_010194_2_10_11"/>
<dbReference type="SUPFAM" id="SSF51735">
    <property type="entry name" value="NAD(P)-binding Rossmann-fold domains"/>
    <property type="match status" value="1"/>
</dbReference>
<dbReference type="EMBL" id="CP001631">
    <property type="protein sequence ID" value="ACU54289.1"/>
    <property type="molecule type" value="Genomic_DNA"/>
</dbReference>
<keyword evidence="2" id="KW-0560">Oxidoreductase</keyword>
<comment type="similarity">
    <text evidence="1 3">Belongs to the short-chain dehydrogenases/reductases (SDR) family.</text>
</comment>
<dbReference type="KEGG" id="afo:Afer_1363"/>
<dbReference type="InterPro" id="IPR002347">
    <property type="entry name" value="SDR_fam"/>
</dbReference>
<dbReference type="PROSITE" id="PS00061">
    <property type="entry name" value="ADH_SHORT"/>
    <property type="match status" value="1"/>
</dbReference>
<dbReference type="Gene3D" id="3.40.50.720">
    <property type="entry name" value="NAD(P)-binding Rossmann-like Domain"/>
    <property type="match status" value="1"/>
</dbReference>
<dbReference type="PRINTS" id="PR00080">
    <property type="entry name" value="SDRFAMILY"/>
</dbReference>
<dbReference type="eggNOG" id="COG4221">
    <property type="taxonomic scope" value="Bacteria"/>
</dbReference>
<dbReference type="Pfam" id="PF00106">
    <property type="entry name" value="adh_short"/>
    <property type="match status" value="1"/>
</dbReference>
<dbReference type="PANTHER" id="PTHR42901:SF1">
    <property type="entry name" value="ALCOHOL DEHYDROGENASE"/>
    <property type="match status" value="1"/>
</dbReference>
<evidence type="ECO:0000256" key="1">
    <source>
        <dbReference type="ARBA" id="ARBA00006484"/>
    </source>
</evidence>
<keyword evidence="5" id="KW-1185">Reference proteome</keyword>
<dbReference type="PANTHER" id="PTHR42901">
    <property type="entry name" value="ALCOHOL DEHYDROGENASE"/>
    <property type="match status" value="1"/>
</dbReference>
<dbReference type="Proteomes" id="UP000000771">
    <property type="component" value="Chromosome"/>
</dbReference>
<evidence type="ECO:0000313" key="5">
    <source>
        <dbReference type="Proteomes" id="UP000000771"/>
    </source>
</evidence>
<reference evidence="4 5" key="1">
    <citation type="journal article" date="2009" name="Stand. Genomic Sci.">
        <title>Complete genome sequence of Acidimicrobium ferrooxidans type strain (ICP).</title>
        <authorList>
            <person name="Clum A."/>
            <person name="Nolan M."/>
            <person name="Lang E."/>
            <person name="Glavina Del Rio T."/>
            <person name="Tice H."/>
            <person name="Copeland A."/>
            <person name="Cheng J.F."/>
            <person name="Lucas S."/>
            <person name="Chen F."/>
            <person name="Bruce D."/>
            <person name="Goodwin L."/>
            <person name="Pitluck S."/>
            <person name="Ivanova N."/>
            <person name="Mavrommatis K."/>
            <person name="Mikhailova N."/>
            <person name="Pati A."/>
            <person name="Chen A."/>
            <person name="Palaniappan K."/>
            <person name="Goker M."/>
            <person name="Spring S."/>
            <person name="Land M."/>
            <person name="Hauser L."/>
            <person name="Chang Y.J."/>
            <person name="Jeffries C.C."/>
            <person name="Chain P."/>
            <person name="Bristow J."/>
            <person name="Eisen J.A."/>
            <person name="Markowitz V."/>
            <person name="Hugenholtz P."/>
            <person name="Kyrpides N.C."/>
            <person name="Klenk H.P."/>
            <person name="Lapidus A."/>
        </authorList>
    </citation>
    <scope>NUCLEOTIDE SEQUENCE [LARGE SCALE GENOMIC DNA]</scope>
    <source>
        <strain evidence="5">DSM 10331 / JCM 15462 / NBRC 103882 / ICP</strain>
    </source>
</reference>
<organism evidence="4 5">
    <name type="scientific">Acidimicrobium ferrooxidans (strain DSM 10331 / JCM 15462 / NBRC 103882 / ICP)</name>
    <dbReference type="NCBI Taxonomy" id="525909"/>
    <lineage>
        <taxon>Bacteria</taxon>
        <taxon>Bacillati</taxon>
        <taxon>Actinomycetota</taxon>
        <taxon>Acidimicrobiia</taxon>
        <taxon>Acidimicrobiales</taxon>
        <taxon>Acidimicrobiaceae</taxon>
        <taxon>Acidimicrobium</taxon>
    </lineage>
</organism>
<protein>
    <submittedName>
        <fullName evidence="4">Short-chain dehydrogenase/reductase SDR</fullName>
    </submittedName>
</protein>
<evidence type="ECO:0000313" key="4">
    <source>
        <dbReference type="EMBL" id="ACU54289.1"/>
    </source>
</evidence>
<dbReference type="STRING" id="525909.Afer_1363"/>
<dbReference type="InterPro" id="IPR020904">
    <property type="entry name" value="Sc_DH/Rdtase_CS"/>
</dbReference>
<dbReference type="OrthoDB" id="9775296at2"/>
<dbReference type="InterPro" id="IPR036291">
    <property type="entry name" value="NAD(P)-bd_dom_sf"/>
</dbReference>
<dbReference type="RefSeq" id="WP_015798773.1">
    <property type="nucleotide sequence ID" value="NC_013124.1"/>
</dbReference>
<sequence>MTQKVVITGATAGIGLATARTLHAAGWEIIAIGRRDDRLRDLADEFGGERIHTVAMDVRDGQAIGRLRAIVGVPDAIVNNAGGARGLERADAAQLDDWLWMIETNVIGLVRLTHLFLPDMVARGSGTIVNVGSVAGEFPYPGGNVYGATKAFVRQFTLNLRADLAGTGVRVTDVEPGMVGGTEFSLTRFGGDESRAAEVYEGMTPLGPDDVAEVIAFVLSRPAHVNINTVAFMPTDQGFGPFKVARHDDV</sequence>
<evidence type="ECO:0000256" key="3">
    <source>
        <dbReference type="RuleBase" id="RU000363"/>
    </source>
</evidence>
<dbReference type="PRINTS" id="PR00081">
    <property type="entry name" value="GDHRDH"/>
</dbReference>
<evidence type="ECO:0000256" key="2">
    <source>
        <dbReference type="ARBA" id="ARBA00023002"/>
    </source>
</evidence>
<gene>
    <name evidence="4" type="ordered locus">Afer_1363</name>
</gene>